<organism evidence="1 2">
    <name type="scientific">Pistacia integerrima</name>
    <dbReference type="NCBI Taxonomy" id="434235"/>
    <lineage>
        <taxon>Eukaryota</taxon>
        <taxon>Viridiplantae</taxon>
        <taxon>Streptophyta</taxon>
        <taxon>Embryophyta</taxon>
        <taxon>Tracheophyta</taxon>
        <taxon>Spermatophyta</taxon>
        <taxon>Magnoliopsida</taxon>
        <taxon>eudicotyledons</taxon>
        <taxon>Gunneridae</taxon>
        <taxon>Pentapetalae</taxon>
        <taxon>rosids</taxon>
        <taxon>malvids</taxon>
        <taxon>Sapindales</taxon>
        <taxon>Anacardiaceae</taxon>
        <taxon>Pistacia</taxon>
    </lineage>
</organism>
<accession>A0ACC0ZH06</accession>
<keyword evidence="2" id="KW-1185">Reference proteome</keyword>
<name>A0ACC0ZH06_9ROSI</name>
<dbReference type="EMBL" id="CM047736">
    <property type="protein sequence ID" value="KAJ0051366.1"/>
    <property type="molecule type" value="Genomic_DNA"/>
</dbReference>
<gene>
    <name evidence="1" type="ORF">Pint_01155</name>
</gene>
<evidence type="ECO:0000313" key="2">
    <source>
        <dbReference type="Proteomes" id="UP001163603"/>
    </source>
</evidence>
<proteinExistence type="predicted"/>
<evidence type="ECO:0000313" key="1">
    <source>
        <dbReference type="EMBL" id="KAJ0051366.1"/>
    </source>
</evidence>
<comment type="caution">
    <text evidence="1">The sequence shown here is derived from an EMBL/GenBank/DDBJ whole genome shotgun (WGS) entry which is preliminary data.</text>
</comment>
<sequence length="562" mass="64385">MDLYVCGLLKENLLKCLIDDKGREQFLIRAGFDLEISWNDRIQLRPEVVHHLHERIEGYARTRWSPLGTYLATVNKQGVTLWGGATTFKCLAYCAHPEVKLIAFSAAEKYLVTYSCHEPVTPLDEYSVVLNVFNVRTGKLKKSFKGSAKDFGIFGDEDISSVPWVHGLLLELKFGNQHARVSLVKIPGKEELRQKSLFNVSNCKMYWQSNGDYLAINVERYSQTKKTTYSGLELFRMKERDIPVEALELENENKNKKIYMFAWEPKGRRFAVLHGDNVRPDISFYSMVNTFNQGIVTKLSNLTGRRANALSSSPAGRFIVLPELSGSSGQLEFYDVDDIQTRTIMTEHYMLTNFEWDSTGRYVATSVTAVDAIENGFNIWTFYGKLLYYMPMDDLSQVLLVVKQSSQMQLTFDHNRHTLTISTNLKRRLRNMGVFADPLKVQHLTTKLQSFNTLFFMAPKATPVAESRERGRDKEKPEEVQQEMKGTEPGWIKVLQCTGAPEKECANGRMEQMGFEMEVAAEGRESPKVYVKRRRSEEEDKYAVEEVECEEVLITAVEIVTF</sequence>
<protein>
    <submittedName>
        <fullName evidence="1">Uncharacterized protein</fullName>
    </submittedName>
</protein>
<dbReference type="Proteomes" id="UP001163603">
    <property type="component" value="Chromosome 1"/>
</dbReference>
<reference evidence="2" key="1">
    <citation type="journal article" date="2023" name="G3 (Bethesda)">
        <title>Genome assembly and association tests identify interacting loci associated with vigor, precocity, and sex in interspecific pistachio rootstocks.</title>
        <authorList>
            <person name="Palmer W."/>
            <person name="Jacygrad E."/>
            <person name="Sagayaradj S."/>
            <person name="Cavanaugh K."/>
            <person name="Han R."/>
            <person name="Bertier L."/>
            <person name="Beede B."/>
            <person name="Kafkas S."/>
            <person name="Golino D."/>
            <person name="Preece J."/>
            <person name="Michelmore R."/>
        </authorList>
    </citation>
    <scope>NUCLEOTIDE SEQUENCE [LARGE SCALE GENOMIC DNA]</scope>
</reference>